<dbReference type="GO" id="GO:0043565">
    <property type="term" value="F:sequence-specific DNA binding"/>
    <property type="evidence" value="ECO:0007669"/>
    <property type="project" value="InterPro"/>
</dbReference>
<proteinExistence type="predicted"/>
<dbReference type="EMBL" id="LT629701">
    <property type="protein sequence ID" value="SDM27375.1"/>
    <property type="molecule type" value="Genomic_DNA"/>
</dbReference>
<evidence type="ECO:0000256" key="2">
    <source>
        <dbReference type="ARBA" id="ARBA00023125"/>
    </source>
</evidence>
<keyword evidence="3" id="KW-0804">Transcription</keyword>
<dbReference type="STRING" id="211114.SAMN04489726_0723"/>
<gene>
    <name evidence="5" type="ORF">SAMN04489726_0723</name>
</gene>
<dbReference type="GO" id="GO:0003700">
    <property type="term" value="F:DNA-binding transcription factor activity"/>
    <property type="evidence" value="ECO:0007669"/>
    <property type="project" value="InterPro"/>
</dbReference>
<dbReference type="Pfam" id="PF20240">
    <property type="entry name" value="DUF6597"/>
    <property type="match status" value="1"/>
</dbReference>
<evidence type="ECO:0000256" key="3">
    <source>
        <dbReference type="ARBA" id="ARBA00023163"/>
    </source>
</evidence>
<keyword evidence="1" id="KW-0805">Transcription regulation</keyword>
<reference evidence="5 6" key="1">
    <citation type="submission" date="2016-10" db="EMBL/GenBank/DDBJ databases">
        <authorList>
            <person name="de Groot N.N."/>
        </authorList>
    </citation>
    <scope>NUCLEOTIDE SEQUENCE [LARGE SCALE GENOMIC DNA]</scope>
    <source>
        <strain evidence="5 6">DSM 44149</strain>
    </source>
</reference>
<accession>A0A1G9RXZ9</accession>
<dbReference type="SUPFAM" id="SSF46689">
    <property type="entry name" value="Homeodomain-like"/>
    <property type="match status" value="1"/>
</dbReference>
<name>A0A1G9RXZ9_ALLAB</name>
<dbReference type="PROSITE" id="PS01124">
    <property type="entry name" value="HTH_ARAC_FAMILY_2"/>
    <property type="match status" value="1"/>
</dbReference>
<dbReference type="Gene3D" id="1.10.10.60">
    <property type="entry name" value="Homeodomain-like"/>
    <property type="match status" value="1"/>
</dbReference>
<evidence type="ECO:0000313" key="5">
    <source>
        <dbReference type="EMBL" id="SDM27375.1"/>
    </source>
</evidence>
<dbReference type="PANTHER" id="PTHR46796">
    <property type="entry name" value="HTH-TYPE TRANSCRIPTIONAL ACTIVATOR RHAS-RELATED"/>
    <property type="match status" value="1"/>
</dbReference>
<dbReference type="RefSeq" id="WP_030430269.1">
    <property type="nucleotide sequence ID" value="NZ_JOEF01000011.1"/>
</dbReference>
<keyword evidence="6" id="KW-1185">Reference proteome</keyword>
<evidence type="ECO:0000259" key="4">
    <source>
        <dbReference type="PROSITE" id="PS01124"/>
    </source>
</evidence>
<dbReference type="InterPro" id="IPR050204">
    <property type="entry name" value="AraC_XylS_family_regulators"/>
</dbReference>
<protein>
    <submittedName>
        <fullName evidence="5">AraC-type DNA-binding protein</fullName>
    </submittedName>
</protein>
<dbReference type="Proteomes" id="UP000183376">
    <property type="component" value="Chromosome I"/>
</dbReference>
<evidence type="ECO:0000256" key="1">
    <source>
        <dbReference type="ARBA" id="ARBA00023015"/>
    </source>
</evidence>
<dbReference type="eggNOG" id="COG2207">
    <property type="taxonomic scope" value="Bacteria"/>
</dbReference>
<dbReference type="InterPro" id="IPR046532">
    <property type="entry name" value="DUF6597"/>
</dbReference>
<feature type="domain" description="HTH araC/xylS-type" evidence="4">
    <location>
        <begin position="145"/>
        <end position="246"/>
    </location>
</feature>
<dbReference type="InterPro" id="IPR018060">
    <property type="entry name" value="HTH_AraC"/>
</dbReference>
<evidence type="ECO:0000313" key="6">
    <source>
        <dbReference type="Proteomes" id="UP000183376"/>
    </source>
</evidence>
<keyword evidence="2 5" id="KW-0238">DNA-binding</keyword>
<dbReference type="InterPro" id="IPR009057">
    <property type="entry name" value="Homeodomain-like_sf"/>
</dbReference>
<organism evidence="5 6">
    <name type="scientific">Allokutzneria albata</name>
    <name type="common">Kibdelosporangium albatum</name>
    <dbReference type="NCBI Taxonomy" id="211114"/>
    <lineage>
        <taxon>Bacteria</taxon>
        <taxon>Bacillati</taxon>
        <taxon>Actinomycetota</taxon>
        <taxon>Actinomycetes</taxon>
        <taxon>Pseudonocardiales</taxon>
        <taxon>Pseudonocardiaceae</taxon>
        <taxon>Allokutzneria</taxon>
    </lineage>
</organism>
<dbReference type="PANTHER" id="PTHR46796:SF15">
    <property type="entry name" value="BLL1074 PROTEIN"/>
    <property type="match status" value="1"/>
</dbReference>
<dbReference type="Pfam" id="PF12833">
    <property type="entry name" value="HTH_18"/>
    <property type="match status" value="1"/>
</dbReference>
<dbReference type="AlphaFoldDB" id="A0A1G9RXZ9"/>
<dbReference type="SMART" id="SM00342">
    <property type="entry name" value="HTH_ARAC"/>
    <property type="match status" value="1"/>
</dbReference>
<sequence length="247" mass="27567">MGRDARGLGGAWTKYQRHAFPSPSPDLAPYVARYWVVSWEYDEPYQQLIVPYPNVHLTFQDGRATVNGVSSGHQVKVLDGRGGVFGVAFRPGAFRPFLGAPVSTITDRSVDAAGIFPGDPPVEPDVPGVEDFLRAHLPEPDPRARYATDVVERIITGPEITRVDELARAFGTSVRALQRLFAEHVGIGPKWVIRRYRLHEVTQRLARGERIDWAVLAADLGYSDQAHFARDFRAVFGEPPTAYARRY</sequence>
<dbReference type="OrthoDB" id="2559672at2"/>